<evidence type="ECO:0000313" key="8">
    <source>
        <dbReference type="Proteomes" id="UP000009232"/>
    </source>
</evidence>
<feature type="transmembrane region" description="Helical" evidence="5">
    <location>
        <begin position="168"/>
        <end position="186"/>
    </location>
</feature>
<gene>
    <name evidence="7" type="ordered locus">Thicy_0190</name>
</gene>
<dbReference type="GO" id="GO:0005886">
    <property type="term" value="C:plasma membrane"/>
    <property type="evidence" value="ECO:0007669"/>
    <property type="project" value="TreeGrafter"/>
</dbReference>
<organism evidence="7 8">
    <name type="scientific">Thiomicrospira cyclica (strain DSM 14477 / JCM 11371 / ALM1)</name>
    <name type="common">Thioalkalimicrobium cyclicum</name>
    <dbReference type="NCBI Taxonomy" id="717773"/>
    <lineage>
        <taxon>Bacteria</taxon>
        <taxon>Pseudomonadati</taxon>
        <taxon>Pseudomonadota</taxon>
        <taxon>Gammaproteobacteria</taxon>
        <taxon>Thiotrichales</taxon>
        <taxon>Piscirickettsiaceae</taxon>
        <taxon>Thiomicrospira</taxon>
    </lineage>
</organism>
<keyword evidence="2 5" id="KW-0812">Transmembrane</keyword>
<feature type="transmembrane region" description="Helical" evidence="5">
    <location>
        <begin position="192"/>
        <end position="213"/>
    </location>
</feature>
<accession>F6D9K9</accession>
<dbReference type="OrthoDB" id="181905at2"/>
<proteinExistence type="inferred from homology"/>
<dbReference type="KEGG" id="tcy:Thicy_0190"/>
<dbReference type="eggNOG" id="COG2211">
    <property type="taxonomic scope" value="Bacteria"/>
</dbReference>
<feature type="transmembrane region" description="Helical" evidence="5">
    <location>
        <begin position="97"/>
        <end position="120"/>
    </location>
</feature>
<evidence type="ECO:0000256" key="2">
    <source>
        <dbReference type="ARBA" id="ARBA00022692"/>
    </source>
</evidence>
<evidence type="ECO:0000256" key="4">
    <source>
        <dbReference type="ARBA" id="ARBA00023136"/>
    </source>
</evidence>
<dbReference type="Pfam" id="PF13347">
    <property type="entry name" value="MFS_2"/>
    <property type="match status" value="1"/>
</dbReference>
<reference evidence="7 8" key="1">
    <citation type="submission" date="2011-05" db="EMBL/GenBank/DDBJ databases">
        <title>Complete sequence of Thioalkalimicrobium cyclicum ALM1.</title>
        <authorList>
            <consortium name="US DOE Joint Genome Institute"/>
            <person name="Lucas S."/>
            <person name="Han J."/>
            <person name="Lapidus A."/>
            <person name="Cheng J.-F."/>
            <person name="Goodwin L."/>
            <person name="Pitluck S."/>
            <person name="Peters L."/>
            <person name="Mikhailova N."/>
            <person name="Davenport K."/>
            <person name="Han C."/>
            <person name="Tapia R."/>
            <person name="Land M."/>
            <person name="Hauser L."/>
            <person name="Kyrpides N."/>
            <person name="Ivanova N."/>
            <person name="Pagani I."/>
            <person name="Kappler U."/>
            <person name="Woyke T."/>
        </authorList>
    </citation>
    <scope>NUCLEOTIDE SEQUENCE [LARGE SCALE GENOMIC DNA]</scope>
    <source>
        <strain evidence="8">DSM 14477 / JCM 11371 / ALM1</strain>
    </source>
</reference>
<dbReference type="InterPro" id="IPR039672">
    <property type="entry name" value="MFS_2"/>
</dbReference>
<keyword evidence="4 5" id="KW-0472">Membrane</keyword>
<evidence type="ECO:0000256" key="5">
    <source>
        <dbReference type="SAM" id="Phobius"/>
    </source>
</evidence>
<dbReference type="PANTHER" id="PTHR11328:SF24">
    <property type="entry name" value="MAJOR FACILITATOR SUPERFAMILY (MFS) PROFILE DOMAIN-CONTAINING PROTEIN"/>
    <property type="match status" value="1"/>
</dbReference>
<dbReference type="GO" id="GO:0015293">
    <property type="term" value="F:symporter activity"/>
    <property type="evidence" value="ECO:0007669"/>
    <property type="project" value="InterPro"/>
</dbReference>
<dbReference type="InterPro" id="IPR020846">
    <property type="entry name" value="MFS_dom"/>
</dbReference>
<feature type="transmembrane region" description="Helical" evidence="5">
    <location>
        <begin position="33"/>
        <end position="50"/>
    </location>
</feature>
<evidence type="ECO:0000313" key="7">
    <source>
        <dbReference type="EMBL" id="AEG30966.1"/>
    </source>
</evidence>
<dbReference type="PANTHER" id="PTHR11328">
    <property type="entry name" value="MAJOR FACILITATOR SUPERFAMILY DOMAIN-CONTAINING PROTEIN"/>
    <property type="match status" value="1"/>
</dbReference>
<evidence type="ECO:0000256" key="3">
    <source>
        <dbReference type="ARBA" id="ARBA00022989"/>
    </source>
</evidence>
<sequence length="418" mass="45851">MSAQPVWYGLPAWPLAMLGIPLYIYLPAYYHEMGVGLAAIGIVLLVARMSDVITDPLLGWLRDHLSPNGHYFMIGVGWALLLVGLGFLLLPAEPTAIGLFVWSLVVYLAWTLIMIPYQALSAEVTEDLHHKTSFTSTREAFAILGVVTVLSLPVLINASPTSRLLFEVLYPLVAVALTLFLALMLWRLERPVVVSLPQPSVQPSFMSKLMYVWGDPASRRLLPAYFFNSLANALPATLFILFVQGYLDLEPQTGLLLLAFFIAGVLGLPVWVWLAKRIGKYQAWQASIVLACLSFVWVFTLEPGQFVAFLIISFVSGLSLGADVALPSSIQADVAQNLSKQQGPMSGVLFGIWGMLTKLALALAVGVSLPLIDWAGWNQQTPESMTMMLWLYAGVPIAIKLMVLAYLFGTRRPALAKS</sequence>
<feature type="transmembrane region" description="Helical" evidence="5">
    <location>
        <begin position="225"/>
        <end position="247"/>
    </location>
</feature>
<name>F6D9K9_THICA</name>
<dbReference type="HOGENOM" id="CLU_027408_8_0_6"/>
<dbReference type="SUPFAM" id="SSF103473">
    <property type="entry name" value="MFS general substrate transporter"/>
    <property type="match status" value="1"/>
</dbReference>
<evidence type="ECO:0000259" key="6">
    <source>
        <dbReference type="PROSITE" id="PS50850"/>
    </source>
</evidence>
<comment type="similarity">
    <text evidence="1">Belongs to the sodium:galactoside symporter (TC 2.A.2) family.</text>
</comment>
<dbReference type="RefSeq" id="WP_013834749.1">
    <property type="nucleotide sequence ID" value="NC_015581.1"/>
</dbReference>
<feature type="transmembrane region" description="Helical" evidence="5">
    <location>
        <begin position="306"/>
        <end position="326"/>
    </location>
</feature>
<keyword evidence="3 5" id="KW-1133">Transmembrane helix</keyword>
<feature type="transmembrane region" description="Helical" evidence="5">
    <location>
        <begin position="347"/>
        <end position="369"/>
    </location>
</feature>
<feature type="domain" description="Major facilitator superfamily (MFS) profile" evidence="6">
    <location>
        <begin position="175"/>
        <end position="418"/>
    </location>
</feature>
<dbReference type="Proteomes" id="UP000009232">
    <property type="component" value="Chromosome"/>
</dbReference>
<feature type="transmembrane region" description="Helical" evidence="5">
    <location>
        <begin position="253"/>
        <end position="274"/>
    </location>
</feature>
<evidence type="ECO:0000256" key="1">
    <source>
        <dbReference type="ARBA" id="ARBA00009617"/>
    </source>
</evidence>
<feature type="transmembrane region" description="Helical" evidence="5">
    <location>
        <begin position="140"/>
        <end position="156"/>
    </location>
</feature>
<dbReference type="AlphaFoldDB" id="F6D9K9"/>
<keyword evidence="8" id="KW-1185">Reference proteome</keyword>
<dbReference type="STRING" id="717773.Thicy_0190"/>
<dbReference type="InterPro" id="IPR036259">
    <property type="entry name" value="MFS_trans_sf"/>
</dbReference>
<feature type="transmembrane region" description="Helical" evidence="5">
    <location>
        <begin position="281"/>
        <end position="300"/>
    </location>
</feature>
<protein>
    <submittedName>
        <fullName evidence="7">Major facilitator superfamily transport protein</fullName>
    </submittedName>
</protein>
<dbReference type="GO" id="GO:0008643">
    <property type="term" value="P:carbohydrate transport"/>
    <property type="evidence" value="ECO:0007669"/>
    <property type="project" value="InterPro"/>
</dbReference>
<feature type="transmembrane region" description="Helical" evidence="5">
    <location>
        <begin position="70"/>
        <end position="90"/>
    </location>
</feature>
<feature type="transmembrane region" description="Helical" evidence="5">
    <location>
        <begin position="6"/>
        <end position="26"/>
    </location>
</feature>
<dbReference type="PROSITE" id="PS50850">
    <property type="entry name" value="MFS"/>
    <property type="match status" value="1"/>
</dbReference>
<feature type="transmembrane region" description="Helical" evidence="5">
    <location>
        <begin position="389"/>
        <end position="408"/>
    </location>
</feature>
<dbReference type="Gene3D" id="1.20.1250.20">
    <property type="entry name" value="MFS general substrate transporter like domains"/>
    <property type="match status" value="2"/>
</dbReference>
<dbReference type="EMBL" id="CP002776">
    <property type="protein sequence ID" value="AEG30966.1"/>
    <property type="molecule type" value="Genomic_DNA"/>
</dbReference>